<sequence>MKQQEHLPLASIWKLFKDQLRLLNFLSYFLLLGFGLALGVLASYSLIDSKSLISHVTQFCVSTPPSPQPLPPPPLVTPPIAQPLPGPLPLPPLLFTPPPAQPPPVPPLLYIPPPVQPPVLVAPFHDGIGTKVKPKAVKMMGDLELLQKASMLPRIQKLPYKEPPKVAFMFLTKGKLELAPLWEKFFKGHEGLYSIYVHTNPSYKGSLESEGSVFEGRRIHSKEVKWGGFSLIEAERRLLANAVLDVSNQRFVLLSESCIPLFNFSTVYSHLIGSTKTFVEVYDDRTSVGRGRYSRHMYPTIEVKQWRKGSQWFEIDRDLAIEVVTDNKYFPLFGRHCKGSCYADEHYLPTFVNIRFPWKNANRTLTWVDWTRGGPHPTKFLRPYMTKELLENLRNNGSTCEYNGGRTTICHLFARKFLPGTLNRLLKFAPKIMSFNP</sequence>
<dbReference type="OrthoDB" id="191334at2759"/>
<accession>A0A9Q0HE81</accession>
<keyword evidence="6" id="KW-1133">Transmembrane helix</keyword>
<keyword evidence="5" id="KW-0325">Glycoprotein</keyword>
<organism evidence="7 8">
    <name type="scientific">Protea cynaroides</name>
    <dbReference type="NCBI Taxonomy" id="273540"/>
    <lineage>
        <taxon>Eukaryota</taxon>
        <taxon>Viridiplantae</taxon>
        <taxon>Streptophyta</taxon>
        <taxon>Embryophyta</taxon>
        <taxon>Tracheophyta</taxon>
        <taxon>Spermatophyta</taxon>
        <taxon>Magnoliopsida</taxon>
        <taxon>Proteales</taxon>
        <taxon>Proteaceae</taxon>
        <taxon>Protea</taxon>
    </lineage>
</organism>
<evidence type="ECO:0000313" key="8">
    <source>
        <dbReference type="Proteomes" id="UP001141806"/>
    </source>
</evidence>
<evidence type="ECO:0000256" key="2">
    <source>
        <dbReference type="ARBA" id="ARBA00022676"/>
    </source>
</evidence>
<dbReference type="GO" id="GO:0016020">
    <property type="term" value="C:membrane"/>
    <property type="evidence" value="ECO:0007669"/>
    <property type="project" value="UniProtKB-SubCell"/>
</dbReference>
<feature type="transmembrane region" description="Helical" evidence="6">
    <location>
        <begin position="21"/>
        <end position="47"/>
    </location>
</feature>
<comment type="subcellular location">
    <subcellularLocation>
        <location evidence="1">Membrane</location>
        <topology evidence="1">Single-pass type II membrane protein</topology>
    </subcellularLocation>
</comment>
<evidence type="ECO:0000313" key="7">
    <source>
        <dbReference type="EMBL" id="KAJ4963611.1"/>
    </source>
</evidence>
<evidence type="ECO:0000256" key="6">
    <source>
        <dbReference type="SAM" id="Phobius"/>
    </source>
</evidence>
<evidence type="ECO:0000256" key="3">
    <source>
        <dbReference type="ARBA" id="ARBA00022679"/>
    </source>
</evidence>
<dbReference type="PANTHER" id="PTHR31042">
    <property type="entry name" value="CORE-2/I-BRANCHING BETA-1,6-N-ACETYLGLUCOSAMINYLTRANSFERASE FAMILY PROTEIN-RELATED"/>
    <property type="match status" value="1"/>
</dbReference>
<gene>
    <name evidence="7" type="ORF">NE237_023550</name>
</gene>
<dbReference type="Proteomes" id="UP001141806">
    <property type="component" value="Unassembled WGS sequence"/>
</dbReference>
<protein>
    <recommendedName>
        <fullName evidence="9">Core-2/I-branching beta-1,6-N-acetylglucosaminyltransferase family protein</fullName>
    </recommendedName>
</protein>
<keyword evidence="3" id="KW-0808">Transferase</keyword>
<keyword evidence="8" id="KW-1185">Reference proteome</keyword>
<proteinExistence type="predicted"/>
<dbReference type="Pfam" id="PF02485">
    <property type="entry name" value="Branch"/>
    <property type="match status" value="1"/>
</dbReference>
<keyword evidence="6" id="KW-0812">Transmembrane</keyword>
<keyword evidence="4 6" id="KW-0472">Membrane</keyword>
<dbReference type="EMBL" id="JAMYWD010000008">
    <property type="protein sequence ID" value="KAJ4963611.1"/>
    <property type="molecule type" value="Genomic_DNA"/>
</dbReference>
<name>A0A9Q0HE81_9MAGN</name>
<evidence type="ECO:0000256" key="5">
    <source>
        <dbReference type="ARBA" id="ARBA00023180"/>
    </source>
</evidence>
<dbReference type="InterPro" id="IPR044174">
    <property type="entry name" value="BC10-like"/>
</dbReference>
<dbReference type="AlphaFoldDB" id="A0A9Q0HE81"/>
<evidence type="ECO:0008006" key="9">
    <source>
        <dbReference type="Google" id="ProtNLM"/>
    </source>
</evidence>
<dbReference type="PANTHER" id="PTHR31042:SF111">
    <property type="entry name" value="CORE-2_I-BRANCHING BETA-1,6-N-ACETYLGLUCOSAMINYLTRANSFERASE FAMILY PROTEIN"/>
    <property type="match status" value="1"/>
</dbReference>
<dbReference type="GO" id="GO:0016757">
    <property type="term" value="F:glycosyltransferase activity"/>
    <property type="evidence" value="ECO:0007669"/>
    <property type="project" value="UniProtKB-KW"/>
</dbReference>
<evidence type="ECO:0000256" key="1">
    <source>
        <dbReference type="ARBA" id="ARBA00004606"/>
    </source>
</evidence>
<reference evidence="7" key="1">
    <citation type="journal article" date="2023" name="Plant J.">
        <title>The genome of the king protea, Protea cynaroides.</title>
        <authorList>
            <person name="Chang J."/>
            <person name="Duong T.A."/>
            <person name="Schoeman C."/>
            <person name="Ma X."/>
            <person name="Roodt D."/>
            <person name="Barker N."/>
            <person name="Li Z."/>
            <person name="Van de Peer Y."/>
            <person name="Mizrachi E."/>
        </authorList>
    </citation>
    <scope>NUCLEOTIDE SEQUENCE</scope>
    <source>
        <tissue evidence="7">Young leaves</tissue>
    </source>
</reference>
<dbReference type="InterPro" id="IPR003406">
    <property type="entry name" value="Glyco_trans_14"/>
</dbReference>
<evidence type="ECO:0000256" key="4">
    <source>
        <dbReference type="ARBA" id="ARBA00023136"/>
    </source>
</evidence>
<comment type="caution">
    <text evidence="7">The sequence shown here is derived from an EMBL/GenBank/DDBJ whole genome shotgun (WGS) entry which is preliminary data.</text>
</comment>
<keyword evidence="2" id="KW-0328">Glycosyltransferase</keyword>